<dbReference type="PANTHER" id="PTHR45898">
    <property type="entry name" value="TOM1-LIKE PROTEIN"/>
    <property type="match status" value="1"/>
</dbReference>
<feature type="region of interest" description="Disordered" evidence="3">
    <location>
        <begin position="291"/>
        <end position="358"/>
    </location>
</feature>
<protein>
    <recommendedName>
        <fullName evidence="4">GAT domain-containing protein</fullName>
    </recommendedName>
</protein>
<dbReference type="GO" id="GO:0043328">
    <property type="term" value="P:protein transport to vacuole involved in ubiquitin-dependent protein catabolic process via the multivesicular body sorting pathway"/>
    <property type="evidence" value="ECO:0007669"/>
    <property type="project" value="InterPro"/>
</dbReference>
<gene>
    <name evidence="5" type="ORF">M747DRAFT_244206</name>
</gene>
<dbReference type="PANTHER" id="PTHR45898:SF4">
    <property type="entry name" value="TARGET OF MYB PROTEIN 1"/>
    <property type="match status" value="1"/>
</dbReference>
<evidence type="ECO:0000256" key="3">
    <source>
        <dbReference type="SAM" id="MobiDB-lite"/>
    </source>
</evidence>
<accession>A0A370BUV1</accession>
<feature type="region of interest" description="Disordered" evidence="3">
    <location>
        <begin position="1"/>
        <end position="26"/>
    </location>
</feature>
<dbReference type="AlphaFoldDB" id="A0A370BUV1"/>
<dbReference type="InterPro" id="IPR008942">
    <property type="entry name" value="ENTH_VHS"/>
</dbReference>
<evidence type="ECO:0000313" key="5">
    <source>
        <dbReference type="EMBL" id="RDH16891.1"/>
    </source>
</evidence>
<dbReference type="Gene3D" id="1.25.40.90">
    <property type="match status" value="1"/>
</dbReference>
<feature type="compositionally biased region" description="Polar residues" evidence="3">
    <location>
        <begin position="168"/>
        <end position="198"/>
    </location>
</feature>
<dbReference type="SUPFAM" id="SSF89009">
    <property type="entry name" value="GAT-like domain"/>
    <property type="match status" value="1"/>
</dbReference>
<dbReference type="GO" id="GO:0016020">
    <property type="term" value="C:membrane"/>
    <property type="evidence" value="ECO:0007669"/>
    <property type="project" value="UniProtKB-SubCell"/>
</dbReference>
<proteinExistence type="predicted"/>
<dbReference type="CDD" id="cd21383">
    <property type="entry name" value="GAT_GGA_Tom1-like"/>
    <property type="match status" value="1"/>
</dbReference>
<dbReference type="GO" id="GO:0005737">
    <property type="term" value="C:cytoplasm"/>
    <property type="evidence" value="ECO:0007669"/>
    <property type="project" value="UniProtKB-ARBA"/>
</dbReference>
<dbReference type="InterPro" id="IPR038425">
    <property type="entry name" value="GAT_sf"/>
</dbReference>
<dbReference type="InterPro" id="IPR004152">
    <property type="entry name" value="GAT_dom"/>
</dbReference>
<dbReference type="GO" id="GO:0035091">
    <property type="term" value="F:phosphatidylinositol binding"/>
    <property type="evidence" value="ECO:0007669"/>
    <property type="project" value="InterPro"/>
</dbReference>
<name>A0A370BUV1_ASPNG</name>
<dbReference type="PROSITE" id="PS50909">
    <property type="entry name" value="GAT"/>
    <property type="match status" value="1"/>
</dbReference>
<feature type="compositionally biased region" description="Low complexity" evidence="3">
    <location>
        <begin position="293"/>
        <end position="329"/>
    </location>
</feature>
<feature type="domain" description="GAT" evidence="4">
    <location>
        <begin position="203"/>
        <end position="292"/>
    </location>
</feature>
<evidence type="ECO:0000256" key="2">
    <source>
        <dbReference type="ARBA" id="ARBA00023136"/>
    </source>
</evidence>
<dbReference type="Gene3D" id="1.20.58.160">
    <property type="match status" value="1"/>
</dbReference>
<keyword evidence="2" id="KW-0472">Membrane</keyword>
<evidence type="ECO:0000256" key="1">
    <source>
        <dbReference type="ARBA" id="ARBA00004170"/>
    </source>
</evidence>
<feature type="region of interest" description="Disordered" evidence="3">
    <location>
        <begin position="166"/>
        <end position="207"/>
    </location>
</feature>
<dbReference type="Pfam" id="PF03127">
    <property type="entry name" value="GAT"/>
    <property type="match status" value="1"/>
</dbReference>
<reference evidence="5 6" key="1">
    <citation type="submission" date="2018-07" db="EMBL/GenBank/DDBJ databases">
        <title>Section-level genome sequencing of Aspergillus section Nigri to investigate inter- and intra-species variation.</title>
        <authorList>
            <consortium name="DOE Joint Genome Institute"/>
            <person name="Vesth T.C."/>
            <person name="Nybo J.L."/>
            <person name="Theobald S."/>
            <person name="Frisvad J.C."/>
            <person name="Larsen T.O."/>
            <person name="Nielsen K.F."/>
            <person name="Hoof J.B."/>
            <person name="Brandl J."/>
            <person name="Salamov A."/>
            <person name="Riley R."/>
            <person name="Gladden J.M."/>
            <person name="Phatale P."/>
            <person name="Nielsen M.T."/>
            <person name="Lyhne E.K."/>
            <person name="Kogle M.E."/>
            <person name="Strasser K."/>
            <person name="McDonnell E."/>
            <person name="Barry K."/>
            <person name="Clum A."/>
            <person name="Chen C."/>
            <person name="Nolan M."/>
            <person name="Sandor L."/>
            <person name="Kuo A."/>
            <person name="Lipzen A."/>
            <person name="Hainaut M."/>
            <person name="Drula E."/>
            <person name="Tsang A."/>
            <person name="Magnuson J.K."/>
            <person name="Henrissat B."/>
            <person name="Wiebenga A."/>
            <person name="Simmons B.A."/>
            <person name="Makela M.R."/>
            <person name="De vries R.P."/>
            <person name="Grigoriev I.V."/>
            <person name="Mortensen U.H."/>
            <person name="Baker S.E."/>
            <person name="Andersen M.R."/>
        </authorList>
    </citation>
    <scope>NUCLEOTIDE SEQUENCE [LARGE SCALE GENOMIC DNA]</scope>
    <source>
        <strain evidence="5 6">ATCC 13496</strain>
    </source>
</reference>
<evidence type="ECO:0000313" key="6">
    <source>
        <dbReference type="Proteomes" id="UP000253845"/>
    </source>
</evidence>
<dbReference type="VEuPathDB" id="FungiDB:M747DRAFT_244206"/>
<feature type="compositionally biased region" description="Low complexity" evidence="3">
    <location>
        <begin position="7"/>
        <end position="23"/>
    </location>
</feature>
<dbReference type="SUPFAM" id="SSF48464">
    <property type="entry name" value="ENTH/VHS domain"/>
    <property type="match status" value="1"/>
</dbReference>
<dbReference type="EMBL" id="KZ851935">
    <property type="protein sequence ID" value="RDH16891.1"/>
    <property type="molecule type" value="Genomic_DNA"/>
</dbReference>
<organism evidence="5 6">
    <name type="scientific">Aspergillus niger ATCC 13496</name>
    <dbReference type="NCBI Taxonomy" id="1353008"/>
    <lineage>
        <taxon>Eukaryota</taxon>
        <taxon>Fungi</taxon>
        <taxon>Dikarya</taxon>
        <taxon>Ascomycota</taxon>
        <taxon>Pezizomycotina</taxon>
        <taxon>Eurotiomycetes</taxon>
        <taxon>Eurotiomycetidae</taxon>
        <taxon>Eurotiales</taxon>
        <taxon>Aspergillaceae</taxon>
        <taxon>Aspergillus</taxon>
        <taxon>Aspergillus subgen. Circumdati</taxon>
    </lineage>
</organism>
<dbReference type="Proteomes" id="UP000253845">
    <property type="component" value="Unassembled WGS sequence"/>
</dbReference>
<dbReference type="GO" id="GO:0043130">
    <property type="term" value="F:ubiquitin binding"/>
    <property type="evidence" value="ECO:0007669"/>
    <property type="project" value="InterPro"/>
</dbReference>
<evidence type="ECO:0000259" key="4">
    <source>
        <dbReference type="PROSITE" id="PS50909"/>
    </source>
</evidence>
<dbReference type="InterPro" id="IPR044836">
    <property type="entry name" value="TOL_plant"/>
</dbReference>
<sequence>MKRIFNSFSRRSSPARDSPSYPEDSPESIILREVTAFCESGPNSANGDEFVHLPAIVESAESSPNAAREAALRISKLLSNPAKTRSNVQYNAIMLMRILIDNPGHTFSRNIDVKFVATVKDLFRNGRDMNVHTFLRDTLDTLEMQRSWDEDLALLLGMWSKEKDKYASKNTGNPGLTQPLVQPYRQTPNYYNAPSQDQHGGLPQPEELSARISEAKTSAKLLIQFVQSTPPAEMLENELIKEFSDRCRTASRVIQNYIHSTNPAPDEDTLVTLIETNDELSVALSKHQHALLQARRAQGQSGSQSPASSSQASSSGAVQPPVPAAGASAPPVPPRNQTQSPLSSGSSSTAPVLPRTYSNGAGRFEYRSEDYQVQNPFADTSATAAAGTAPVAPVGHGDEHQARAEGSSADWMVLSDDDYCLTFDVSIPFVIPLPRSEFNARCTCMILMECVKMKLSGVTPPTWYYSVGTVVSQRVQYAIQFTPKPTRRQTSHILILVIMDPTRYFIEPPF</sequence>
<comment type="subcellular location">
    <subcellularLocation>
        <location evidence="1">Membrane</location>
        <topology evidence="1">Peripheral membrane protein</topology>
    </subcellularLocation>
</comment>